<dbReference type="PRINTS" id="PR00990">
    <property type="entry name" value="RIBOKINASE"/>
</dbReference>
<evidence type="ECO:0000256" key="1">
    <source>
        <dbReference type="ARBA" id="ARBA00022679"/>
    </source>
</evidence>
<dbReference type="Pfam" id="PF00294">
    <property type="entry name" value="PfkB"/>
    <property type="match status" value="2"/>
</dbReference>
<dbReference type="AlphaFoldDB" id="A0A2A4Z5L7"/>
<dbReference type="GO" id="GO:0006796">
    <property type="term" value="P:phosphate-containing compound metabolic process"/>
    <property type="evidence" value="ECO:0007669"/>
    <property type="project" value="UniProtKB-ARBA"/>
</dbReference>
<dbReference type="InterPro" id="IPR011611">
    <property type="entry name" value="PfkB_dom"/>
</dbReference>
<reference evidence="4" key="2">
    <citation type="journal article" date="2018" name="ISME J.">
        <title>A dynamic microbial community with high functional redundancy inhabits the cold, oxic subseafloor aquifer.</title>
        <authorList>
            <person name="Tully B.J."/>
            <person name="Wheat C.G."/>
            <person name="Glazer B.T."/>
            <person name="Huber J.A."/>
        </authorList>
    </citation>
    <scope>NUCLEOTIDE SEQUENCE</scope>
    <source>
        <strain evidence="4">NORP83</strain>
    </source>
</reference>
<dbReference type="Gene3D" id="3.40.1190.20">
    <property type="match status" value="1"/>
</dbReference>
<reference key="1">
    <citation type="submission" date="2017-08" db="EMBL/GenBank/DDBJ databases">
        <title>A dynamic microbial community with high functional redundancy inhabits the cold, oxic subseafloor aquifer.</title>
        <authorList>
            <person name="Tully B.J."/>
            <person name="Wheat C.G."/>
            <person name="Glazer B.T."/>
            <person name="Huber J.A."/>
        </authorList>
    </citation>
    <scope>NUCLEOTIDE SEQUENCE [LARGE SCALE GENOMIC DNA]</scope>
</reference>
<feature type="domain" description="Carbohydrate kinase PfkB" evidence="3">
    <location>
        <begin position="264"/>
        <end position="347"/>
    </location>
</feature>
<evidence type="ECO:0000256" key="2">
    <source>
        <dbReference type="ARBA" id="ARBA00022777"/>
    </source>
</evidence>
<dbReference type="EMBL" id="NVUS01000005">
    <property type="protein sequence ID" value="PCJ02050.1"/>
    <property type="molecule type" value="Genomic_DNA"/>
</dbReference>
<evidence type="ECO:0000259" key="3">
    <source>
        <dbReference type="Pfam" id="PF00294"/>
    </source>
</evidence>
<dbReference type="PANTHER" id="PTHR10584">
    <property type="entry name" value="SUGAR KINASE"/>
    <property type="match status" value="1"/>
</dbReference>
<sequence length="371" mass="39184">MKAITIGGATNDFIAIIEDEFIERMTMHNATSSYLLFEEGHKVEAKSIEAFVGGGASNAAVSMARLGFEMSSIIKIGDDHAGRNITDVYAQEGVNADQVIVTDKAATGRSIMVSSHVKNPTIFVARGANTRLRSDEVTSAQFVGMDLVYITGLSGDSSAAFPHIVSLAKKSGAKVAANPGIRQLSSRSQDFFKSLELIDILSLNAAETAKLIPLIMKDAKKAKLSKTHPLINVGDDVENIPELVSNGLSSGGFEMSLGDFFATIIDLGIETFVLTNGKEGAYIGTKDGVYFCKANKVEVKGTAGAGDAFFSTFASLLVDGASIQDAAHAATLNSASVVGKVDTQSGLLKRSALKQQLKSYDATGCVTYKFI</sequence>
<comment type="caution">
    <text evidence="4">The sequence shown here is derived from an EMBL/GenBank/DDBJ whole genome shotgun (WGS) entry which is preliminary data.</text>
</comment>
<dbReference type="InterPro" id="IPR029056">
    <property type="entry name" value="Ribokinase-like"/>
</dbReference>
<organism evidence="4">
    <name type="scientific">OCS116 cluster bacterium</name>
    <dbReference type="NCBI Taxonomy" id="2030921"/>
    <lineage>
        <taxon>Bacteria</taxon>
        <taxon>Pseudomonadati</taxon>
        <taxon>Pseudomonadota</taxon>
        <taxon>Alphaproteobacteria</taxon>
        <taxon>OCS116 cluster</taxon>
    </lineage>
</organism>
<evidence type="ECO:0000313" key="4">
    <source>
        <dbReference type="EMBL" id="PCJ02050.1"/>
    </source>
</evidence>
<proteinExistence type="predicted"/>
<dbReference type="InterPro" id="IPR002139">
    <property type="entry name" value="Ribo/fructo_kinase"/>
</dbReference>
<name>A0A2A4Z5L7_9PROT</name>
<dbReference type="SUPFAM" id="SSF53613">
    <property type="entry name" value="Ribokinase-like"/>
    <property type="match status" value="1"/>
</dbReference>
<keyword evidence="2 4" id="KW-0418">Kinase</keyword>
<accession>A0A2A4Z5L7</accession>
<keyword evidence="1" id="KW-0808">Transferase</keyword>
<feature type="domain" description="Carbohydrate kinase PfkB" evidence="3">
    <location>
        <begin position="39"/>
        <end position="212"/>
    </location>
</feature>
<gene>
    <name evidence="4" type="ORF">COB13_05495</name>
</gene>
<dbReference type="PANTHER" id="PTHR10584:SF166">
    <property type="entry name" value="RIBOKINASE"/>
    <property type="match status" value="1"/>
</dbReference>
<dbReference type="GO" id="GO:0016301">
    <property type="term" value="F:kinase activity"/>
    <property type="evidence" value="ECO:0007669"/>
    <property type="project" value="UniProtKB-KW"/>
</dbReference>
<protein>
    <submittedName>
        <fullName evidence="4">Carbohydrate kinase family protein</fullName>
    </submittedName>
</protein>